<evidence type="ECO:0000313" key="3">
    <source>
        <dbReference type="EMBL" id="CAL1353093.1"/>
    </source>
</evidence>
<dbReference type="Proteomes" id="UP001497516">
    <property type="component" value="Chromosome 1"/>
</dbReference>
<sequence length="220" mass="25257">MRPNMSSLVIGCLFHLLAILLPCQSAHDPTKSFVSLPFNPSYYHIQSPYNLPEKKRYSFVNGVHKCWVYSTDKPHSRTSRTKPRTEIAIMGYRYNSGIWEFEAYGYVPKGTSGVSIMQVFGSKPPRATSLMLMVYGGSLRYYSKGPVVLADVYDKWFKLNVIDDFDSGKIRVYINNVLKLEVVGRGGKHHAFKCGVYAQRKASRRMESRWRNIKISRKRA</sequence>
<evidence type="ECO:0000313" key="4">
    <source>
        <dbReference type="Proteomes" id="UP001497516"/>
    </source>
</evidence>
<dbReference type="EMBL" id="OZ034813">
    <property type="protein sequence ID" value="CAL1353093.1"/>
    <property type="molecule type" value="Genomic_DNA"/>
</dbReference>
<dbReference type="Pfam" id="PF08787">
    <property type="entry name" value="Alginate_lyase2"/>
    <property type="match status" value="1"/>
</dbReference>
<dbReference type="PANTHER" id="PTHR33681:SF20">
    <property type="entry name" value="ALGINATE LYASE 2 DOMAIN-CONTAINING PROTEIN"/>
    <property type="match status" value="1"/>
</dbReference>
<dbReference type="AlphaFoldDB" id="A0AAV2CB65"/>
<organism evidence="3 4">
    <name type="scientific">Linum trigynum</name>
    <dbReference type="NCBI Taxonomy" id="586398"/>
    <lineage>
        <taxon>Eukaryota</taxon>
        <taxon>Viridiplantae</taxon>
        <taxon>Streptophyta</taxon>
        <taxon>Embryophyta</taxon>
        <taxon>Tracheophyta</taxon>
        <taxon>Spermatophyta</taxon>
        <taxon>Magnoliopsida</taxon>
        <taxon>eudicotyledons</taxon>
        <taxon>Gunneridae</taxon>
        <taxon>Pentapetalae</taxon>
        <taxon>rosids</taxon>
        <taxon>fabids</taxon>
        <taxon>Malpighiales</taxon>
        <taxon>Linaceae</taxon>
        <taxon>Linum</taxon>
    </lineage>
</organism>
<name>A0AAV2CB65_9ROSI</name>
<proteinExistence type="predicted"/>
<protein>
    <recommendedName>
        <fullName evidence="2">Alginate lyase 2 domain-containing protein</fullName>
    </recommendedName>
</protein>
<reference evidence="3 4" key="1">
    <citation type="submission" date="2024-04" db="EMBL/GenBank/DDBJ databases">
        <authorList>
            <person name="Fracassetti M."/>
        </authorList>
    </citation>
    <scope>NUCLEOTIDE SEQUENCE [LARGE SCALE GENOMIC DNA]</scope>
</reference>
<dbReference type="InterPro" id="IPR013320">
    <property type="entry name" value="ConA-like_dom_sf"/>
</dbReference>
<dbReference type="SUPFAM" id="SSF49899">
    <property type="entry name" value="Concanavalin A-like lectins/glucanases"/>
    <property type="match status" value="1"/>
</dbReference>
<feature type="signal peptide" evidence="1">
    <location>
        <begin position="1"/>
        <end position="25"/>
    </location>
</feature>
<accession>A0AAV2CB65</accession>
<evidence type="ECO:0000259" key="2">
    <source>
        <dbReference type="Pfam" id="PF08787"/>
    </source>
</evidence>
<keyword evidence="1" id="KW-0732">Signal</keyword>
<evidence type="ECO:0000256" key="1">
    <source>
        <dbReference type="SAM" id="SignalP"/>
    </source>
</evidence>
<keyword evidence="4" id="KW-1185">Reference proteome</keyword>
<gene>
    <name evidence="3" type="ORF">LTRI10_LOCUS1020</name>
</gene>
<dbReference type="InterPro" id="IPR014895">
    <property type="entry name" value="Alginate_lyase_2"/>
</dbReference>
<feature type="chain" id="PRO_5044021891" description="Alginate lyase 2 domain-containing protein" evidence="1">
    <location>
        <begin position="26"/>
        <end position="220"/>
    </location>
</feature>
<feature type="domain" description="Alginate lyase 2" evidence="2">
    <location>
        <begin position="41"/>
        <end position="216"/>
    </location>
</feature>
<dbReference type="PANTHER" id="PTHR33681">
    <property type="entry name" value="BINDING PROTEIN, PUTATIVE, EXPRESSED-RELATED"/>
    <property type="match status" value="1"/>
</dbReference>